<keyword evidence="15" id="KW-0175">Coiled coil</keyword>
<dbReference type="SUPFAM" id="SSF81324">
    <property type="entry name" value="Voltage-gated potassium channels"/>
    <property type="match status" value="1"/>
</dbReference>
<dbReference type="Proteomes" id="UP001165090">
    <property type="component" value="Unassembled WGS sequence"/>
</dbReference>
<evidence type="ECO:0000259" key="18">
    <source>
        <dbReference type="Pfam" id="PF00520"/>
    </source>
</evidence>
<feature type="repeat" description="ANK" evidence="13">
    <location>
        <begin position="857"/>
        <end position="878"/>
    </location>
</feature>
<dbReference type="InterPro" id="IPR019775">
    <property type="entry name" value="WD40_repeat_CS"/>
</dbReference>
<feature type="transmembrane region" description="Helical" evidence="17">
    <location>
        <begin position="1130"/>
        <end position="1148"/>
    </location>
</feature>
<dbReference type="PROSITE" id="PS00678">
    <property type="entry name" value="WD_REPEATS_1"/>
    <property type="match status" value="2"/>
</dbReference>
<feature type="compositionally biased region" description="Low complexity" evidence="16">
    <location>
        <begin position="418"/>
        <end position="434"/>
    </location>
</feature>
<dbReference type="EMBL" id="BSDZ01000103">
    <property type="protein sequence ID" value="GLI71230.1"/>
    <property type="molecule type" value="Genomic_DNA"/>
</dbReference>
<dbReference type="InterPro" id="IPR005821">
    <property type="entry name" value="Ion_trans_dom"/>
</dbReference>
<feature type="compositionally biased region" description="Low complexity" evidence="16">
    <location>
        <begin position="1522"/>
        <end position="1533"/>
    </location>
</feature>
<evidence type="ECO:0000256" key="16">
    <source>
        <dbReference type="SAM" id="MobiDB-lite"/>
    </source>
</evidence>
<comment type="caution">
    <text evidence="19">The sequence shown here is derived from an EMBL/GenBank/DDBJ whole genome shotgun (WGS) entry which is preliminary data.</text>
</comment>
<dbReference type="PROSITE" id="PS50088">
    <property type="entry name" value="ANK_REPEAT"/>
    <property type="match status" value="1"/>
</dbReference>
<feature type="region of interest" description="Disordered" evidence="16">
    <location>
        <begin position="1492"/>
        <end position="1541"/>
    </location>
</feature>
<sequence>MSVKSSATLLGTSNSWKRSPRNTDFQRWIPASNTHLTSCDLVVLPKIGEALLVAGNENQISLWEVANGRLIWRYSANEVDSFRQSQRSSIQLRQSTVTACKAIGTDAFWTSGADGSVQLWKLAKDPGEHGAWQATCVSQGDVHTAEVTSMSVFLNGTRIMTTSKDFTVRIWDTSNMSIIRTFEDHECEVYGSAVTEDGTRAITSGQLEPERSSVIIWNPETGRVLHTPTDHSGWLDVSAISGPAGLGAVTGVHGILFVWDIESGKQRYKTKFNHGSRSCCRFSPCGLFVLVGGYDLGELVLLESRYGQELLRVNTTQEPGTFNTATACFFLSETQSRTSLSGCSHVAASGGGASVANGSPDKSTVSEASGGFGNGVGAADGCHGGFLDRYYSVDPQEKAAVELRKAQTMLITRNSSGSISSIGSISRGAAAGSGKLSTKSTGRRSARQGRAGSRIAPAMPPRFSYPTRFGAVCTDGSIRIFNMDGDSFDDAFWRDERLQDVYDIDISRDATLMSVIYKAGRFQEELHLYDFITGELVWNHPTAHEGTYGLYLVISGDAGLGPDGGGIGEARPMRGKMVTTGGDRKVRLFDLSKRQLIRMIDTTHTQDIVCPQINQRFDQMLTTADGWDAWTCLWDLNTGQMLRKYDQIHKEGIYDAWFTPDGLRCVSVSCDKTAAIFELATGNLIKRFVGHEHWVRFAALSPDEKILATASNDKTVRIWNVAKGNMLHIIRDHRSTLSYINFVHPTWIVTSARDGTIIGFNLKSGVSVPLLVAGPIGKADGAEKIRPMPVSAAVAGPRFPAVLAVSLNARVSVLHLSLRQPLPHQLLSEMKSGLWDLDHVVKLAEAFPGLAVVPMQDGNTLLHTAALGGQVEFLRVLLTTNGTAIVSAPLPANEEGKTPLDLALDVRNLQCVELLLTNEVARPPPLRLASMKAWGRLAADMPTMLVKFLNAVGIEEPTNSVGSSAVKVPLREGIHLITCGSQEFEVDEKLWEEFLAQHGGTANEGEEEEEEEGQEGIQELADGVGDVKGRYGSNGGGDPKNTKRRRGALQSTLRWIGRLVNWESPSVMQPVVPGVCGLPYVAVTTRSMEDSPLGALVLNNVRDAFTTDIGFAMLTYKWDMYAGGIYRQQALVYLIFMALYIITTTLGVEWNESVDRANMYGKDTSRTRIVVRIMLEASLLLLNARYLLEEVRQVIRHGPLQYFTGHNSAWNWVELLSCLMVVLMIVLQIVSLEEARWVMSACTILLGTRLLKVASGFEGTGIFVQVIIRIISDLRYFLLIVLVTLLTYALAFRQIIGYYDQMANDADISVELTKNFNNFPNSLLSVYYFMTVGGFTTDVGGEARYVWYLHAMLISFSFMVSIILLNLLIVVMSDTYVVVKQHAKSEWMLLKARLVLEIDSNMPDSFFADRRRSAPRWLHVVNIKRTSSPAHGSLLDTIRGTVVRQALNTDFTEMNQEIKKQISELTQKVETLQRDMGRMVVDAMGAMSDRIKSLTPHQQSPSAAAGAGAEMGSMGGVGAAAGGQAAPDAATGGDAEESDGY</sequence>
<dbReference type="InterPro" id="IPR024862">
    <property type="entry name" value="TRPV"/>
</dbReference>
<dbReference type="Gene3D" id="2.130.10.10">
    <property type="entry name" value="YVTN repeat-like/Quinoprotein amine dehydrogenase"/>
    <property type="match status" value="4"/>
</dbReference>
<feature type="domain" description="Ion transport" evidence="18">
    <location>
        <begin position="1134"/>
        <end position="1383"/>
    </location>
</feature>
<dbReference type="Gene3D" id="1.10.287.70">
    <property type="match status" value="1"/>
</dbReference>
<protein>
    <recommendedName>
        <fullName evidence="18">Ion transport domain-containing protein</fullName>
    </recommendedName>
</protein>
<dbReference type="InterPro" id="IPR011047">
    <property type="entry name" value="Quinoprotein_ADH-like_sf"/>
</dbReference>
<evidence type="ECO:0000256" key="12">
    <source>
        <dbReference type="ARBA" id="ARBA00023303"/>
    </source>
</evidence>
<keyword evidence="11 17" id="KW-0472">Membrane</keyword>
<accession>A0ABQ5SMT4</accession>
<evidence type="ECO:0000256" key="14">
    <source>
        <dbReference type="PROSITE-ProRule" id="PRU00221"/>
    </source>
</evidence>
<evidence type="ECO:0000256" key="7">
    <source>
        <dbReference type="ARBA" id="ARBA00022737"/>
    </source>
</evidence>
<evidence type="ECO:0000256" key="9">
    <source>
        <dbReference type="ARBA" id="ARBA00022989"/>
    </source>
</evidence>
<keyword evidence="12" id="KW-0407">Ion channel</keyword>
<dbReference type="Pfam" id="PF00400">
    <property type="entry name" value="WD40"/>
    <property type="match status" value="2"/>
</dbReference>
<evidence type="ECO:0000256" key="8">
    <source>
        <dbReference type="ARBA" id="ARBA00022837"/>
    </source>
</evidence>
<dbReference type="Pfam" id="PF12796">
    <property type="entry name" value="Ank_2"/>
    <property type="match status" value="1"/>
</dbReference>
<dbReference type="PROSITE" id="PS50082">
    <property type="entry name" value="WD_REPEATS_2"/>
    <property type="match status" value="2"/>
</dbReference>
<feature type="transmembrane region" description="Helical" evidence="17">
    <location>
        <begin position="1276"/>
        <end position="1296"/>
    </location>
</feature>
<keyword evidence="10" id="KW-0406">Ion transport</keyword>
<keyword evidence="13" id="KW-0040">ANK repeat</keyword>
<feature type="repeat" description="WD" evidence="14">
    <location>
        <begin position="140"/>
        <end position="181"/>
    </location>
</feature>
<evidence type="ECO:0000256" key="5">
    <source>
        <dbReference type="ARBA" id="ARBA00022574"/>
    </source>
</evidence>
<keyword evidence="9 17" id="KW-1133">Transmembrane helix</keyword>
<keyword evidence="4" id="KW-0109">Calcium transport</keyword>
<evidence type="ECO:0000256" key="1">
    <source>
        <dbReference type="ARBA" id="ARBA00004651"/>
    </source>
</evidence>
<evidence type="ECO:0000256" key="2">
    <source>
        <dbReference type="ARBA" id="ARBA00022448"/>
    </source>
</evidence>
<gene>
    <name evidence="19" type="ORF">VaNZ11_016348</name>
</gene>
<comment type="subcellular location">
    <subcellularLocation>
        <location evidence="1">Cell membrane</location>
        <topology evidence="1">Multi-pass membrane protein</topology>
    </subcellularLocation>
</comment>
<keyword evidence="3" id="KW-1003">Cell membrane</keyword>
<keyword evidence="20" id="KW-1185">Reference proteome</keyword>
<dbReference type="InterPro" id="IPR015943">
    <property type="entry name" value="WD40/YVTN_repeat-like_dom_sf"/>
</dbReference>
<evidence type="ECO:0000256" key="6">
    <source>
        <dbReference type="ARBA" id="ARBA00022692"/>
    </source>
</evidence>
<proteinExistence type="predicted"/>
<evidence type="ECO:0000256" key="4">
    <source>
        <dbReference type="ARBA" id="ARBA00022568"/>
    </source>
</evidence>
<evidence type="ECO:0000256" key="11">
    <source>
        <dbReference type="ARBA" id="ARBA00023136"/>
    </source>
</evidence>
<reference evidence="19 20" key="1">
    <citation type="journal article" date="2023" name="IScience">
        <title>Expanded male sex-determining region conserved during the evolution of homothallism in the green alga Volvox.</title>
        <authorList>
            <person name="Yamamoto K."/>
            <person name="Matsuzaki R."/>
            <person name="Mahakham W."/>
            <person name="Heman W."/>
            <person name="Sekimoto H."/>
            <person name="Kawachi M."/>
            <person name="Minakuchi Y."/>
            <person name="Toyoda A."/>
            <person name="Nozaki H."/>
        </authorList>
    </citation>
    <scope>NUCLEOTIDE SEQUENCE [LARGE SCALE GENOMIC DNA]</scope>
    <source>
        <strain evidence="19 20">NIES-4468</strain>
    </source>
</reference>
<organism evidence="19 20">
    <name type="scientific">Volvox africanus</name>
    <dbReference type="NCBI Taxonomy" id="51714"/>
    <lineage>
        <taxon>Eukaryota</taxon>
        <taxon>Viridiplantae</taxon>
        <taxon>Chlorophyta</taxon>
        <taxon>core chlorophytes</taxon>
        <taxon>Chlorophyceae</taxon>
        <taxon>CS clade</taxon>
        <taxon>Chlamydomonadales</taxon>
        <taxon>Volvocaceae</taxon>
        <taxon>Volvox</taxon>
    </lineage>
</organism>
<evidence type="ECO:0000313" key="19">
    <source>
        <dbReference type="EMBL" id="GLI71230.1"/>
    </source>
</evidence>
<dbReference type="InterPro" id="IPR001680">
    <property type="entry name" value="WD40_rpt"/>
</dbReference>
<dbReference type="PANTHER" id="PTHR10582:SF2">
    <property type="entry name" value="INACTIVE"/>
    <property type="match status" value="1"/>
</dbReference>
<dbReference type="PROSITE" id="PS50297">
    <property type="entry name" value="ANK_REP_REGION"/>
    <property type="match status" value="1"/>
</dbReference>
<dbReference type="SMART" id="SM00320">
    <property type="entry name" value="WD40"/>
    <property type="match status" value="10"/>
</dbReference>
<keyword evidence="7" id="KW-0677">Repeat</keyword>
<dbReference type="SUPFAM" id="SSF50998">
    <property type="entry name" value="Quinoprotein alcohol dehydrogenase-like"/>
    <property type="match status" value="1"/>
</dbReference>
<evidence type="ECO:0000256" key="10">
    <source>
        <dbReference type="ARBA" id="ARBA00023065"/>
    </source>
</evidence>
<dbReference type="SUPFAM" id="SSF48403">
    <property type="entry name" value="Ankyrin repeat"/>
    <property type="match status" value="1"/>
</dbReference>
<dbReference type="Gene3D" id="1.25.40.20">
    <property type="entry name" value="Ankyrin repeat-containing domain"/>
    <property type="match status" value="1"/>
</dbReference>
<feature type="region of interest" description="Disordered" evidence="16">
    <location>
        <begin position="418"/>
        <end position="457"/>
    </location>
</feature>
<dbReference type="Pfam" id="PF00520">
    <property type="entry name" value="Ion_trans"/>
    <property type="match status" value="1"/>
</dbReference>
<dbReference type="SMART" id="SM00248">
    <property type="entry name" value="ANK"/>
    <property type="match status" value="2"/>
</dbReference>
<feature type="transmembrane region" description="Helical" evidence="17">
    <location>
        <begin position="1208"/>
        <end position="1230"/>
    </location>
</feature>
<feature type="compositionally biased region" description="Low complexity" evidence="16">
    <location>
        <begin position="1503"/>
        <end position="1512"/>
    </location>
</feature>
<evidence type="ECO:0000256" key="17">
    <source>
        <dbReference type="SAM" id="Phobius"/>
    </source>
</evidence>
<keyword evidence="8" id="KW-0106">Calcium</keyword>
<dbReference type="PANTHER" id="PTHR10582">
    <property type="entry name" value="TRANSIENT RECEPTOR POTENTIAL ION CHANNEL PROTEIN"/>
    <property type="match status" value="1"/>
</dbReference>
<dbReference type="PROSITE" id="PS50294">
    <property type="entry name" value="WD_REPEATS_REGION"/>
    <property type="match status" value="2"/>
</dbReference>
<evidence type="ECO:0000256" key="15">
    <source>
        <dbReference type="SAM" id="Coils"/>
    </source>
</evidence>
<evidence type="ECO:0000313" key="20">
    <source>
        <dbReference type="Proteomes" id="UP001165090"/>
    </source>
</evidence>
<keyword evidence="2" id="KW-0813">Transport</keyword>
<keyword evidence="5 14" id="KW-0853">WD repeat</keyword>
<evidence type="ECO:0000256" key="13">
    <source>
        <dbReference type="PROSITE-ProRule" id="PRU00023"/>
    </source>
</evidence>
<feature type="repeat" description="WD" evidence="14">
    <location>
        <begin position="688"/>
        <end position="729"/>
    </location>
</feature>
<dbReference type="SUPFAM" id="SSF50993">
    <property type="entry name" value="Peptidase/esterase 'gauge' domain"/>
    <property type="match status" value="1"/>
</dbReference>
<feature type="transmembrane region" description="Helical" evidence="17">
    <location>
        <begin position="1345"/>
        <end position="1371"/>
    </location>
</feature>
<dbReference type="InterPro" id="IPR036770">
    <property type="entry name" value="Ankyrin_rpt-contain_sf"/>
</dbReference>
<feature type="transmembrane region" description="Helical" evidence="17">
    <location>
        <begin position="1169"/>
        <end position="1188"/>
    </location>
</feature>
<name>A0ABQ5SMT4_9CHLO</name>
<dbReference type="InterPro" id="IPR002110">
    <property type="entry name" value="Ankyrin_rpt"/>
</dbReference>
<keyword evidence="6 17" id="KW-0812">Transmembrane</keyword>
<feature type="coiled-coil region" evidence="15">
    <location>
        <begin position="1448"/>
        <end position="1475"/>
    </location>
</feature>
<evidence type="ECO:0000256" key="3">
    <source>
        <dbReference type="ARBA" id="ARBA00022475"/>
    </source>
</evidence>